<proteinExistence type="predicted"/>
<protein>
    <submittedName>
        <fullName evidence="1">Uncharacterized protein</fullName>
    </submittedName>
</protein>
<name>A0AAI9TW54_9PEZI</name>
<evidence type="ECO:0000313" key="2">
    <source>
        <dbReference type="Proteomes" id="UP001239795"/>
    </source>
</evidence>
<dbReference type="EMBL" id="MLGG01000090">
    <property type="protein sequence ID" value="KAK1445725.1"/>
    <property type="molecule type" value="Genomic_DNA"/>
</dbReference>
<gene>
    <name evidence="1" type="ORF">CMEL01_09968</name>
</gene>
<comment type="caution">
    <text evidence="1">The sequence shown here is derived from an EMBL/GenBank/DDBJ whole genome shotgun (WGS) entry which is preliminary data.</text>
</comment>
<dbReference type="AlphaFoldDB" id="A0AAI9TW54"/>
<dbReference type="Proteomes" id="UP001239795">
    <property type="component" value="Unassembled WGS sequence"/>
</dbReference>
<evidence type="ECO:0000313" key="1">
    <source>
        <dbReference type="EMBL" id="KAK1445725.1"/>
    </source>
</evidence>
<reference evidence="1 2" key="1">
    <citation type="submission" date="2016-10" db="EMBL/GenBank/DDBJ databases">
        <title>The genome sequence of Colletotrichum fioriniae PJ7.</title>
        <authorList>
            <person name="Baroncelli R."/>
        </authorList>
    </citation>
    <scope>NUCLEOTIDE SEQUENCE [LARGE SCALE GENOMIC DNA]</scope>
    <source>
        <strain evidence="1">Col 31</strain>
    </source>
</reference>
<organism evidence="1 2">
    <name type="scientific">Colletotrichum melonis</name>
    <dbReference type="NCBI Taxonomy" id="1209925"/>
    <lineage>
        <taxon>Eukaryota</taxon>
        <taxon>Fungi</taxon>
        <taxon>Dikarya</taxon>
        <taxon>Ascomycota</taxon>
        <taxon>Pezizomycotina</taxon>
        <taxon>Sordariomycetes</taxon>
        <taxon>Hypocreomycetidae</taxon>
        <taxon>Glomerellales</taxon>
        <taxon>Glomerellaceae</taxon>
        <taxon>Colletotrichum</taxon>
        <taxon>Colletotrichum acutatum species complex</taxon>
    </lineage>
</organism>
<accession>A0AAI9TW54</accession>
<sequence length="194" mass="21924">MVLEKLPPLAKERHEMARWSSVSKEWQCFFEAGIFQSLSIRPCRREIGRMDQVVRGYRMKLVRNITLLIGTAEFTGAEYNQREEVDTVAAINVVVKKALTALFSFQCFRNGEKQHLNTTSHWNFVLALTLTTTACALATSFIDTLVTEHRRTGLEFLDIGGRNGGNAYAQARNNGSLQSNGAIFILSSTRYWGR</sequence>
<keyword evidence="2" id="KW-1185">Reference proteome</keyword>